<feature type="domain" description="C2H2-type" evidence="9">
    <location>
        <begin position="978"/>
        <end position="1007"/>
    </location>
</feature>
<dbReference type="KEGG" id="cci:CC1G_10933"/>
<dbReference type="Proteomes" id="UP000001861">
    <property type="component" value="Unassembled WGS sequence"/>
</dbReference>
<reference evidence="10 11" key="1">
    <citation type="journal article" date="2010" name="Proc. Natl. Acad. Sci. U.S.A.">
        <title>Insights into evolution of multicellular fungi from the assembled chromosomes of the mushroom Coprinopsis cinerea (Coprinus cinereus).</title>
        <authorList>
            <person name="Stajich J.E."/>
            <person name="Wilke S.K."/>
            <person name="Ahren D."/>
            <person name="Au C.H."/>
            <person name="Birren B.W."/>
            <person name="Borodovsky M."/>
            <person name="Burns C."/>
            <person name="Canback B."/>
            <person name="Casselton L.A."/>
            <person name="Cheng C.K."/>
            <person name="Deng J."/>
            <person name="Dietrich F.S."/>
            <person name="Fargo D.C."/>
            <person name="Farman M.L."/>
            <person name="Gathman A.C."/>
            <person name="Goldberg J."/>
            <person name="Guigo R."/>
            <person name="Hoegger P.J."/>
            <person name="Hooker J.B."/>
            <person name="Huggins A."/>
            <person name="James T.Y."/>
            <person name="Kamada T."/>
            <person name="Kilaru S."/>
            <person name="Kodira C."/>
            <person name="Kues U."/>
            <person name="Kupfer D."/>
            <person name="Kwan H.S."/>
            <person name="Lomsadze A."/>
            <person name="Li W."/>
            <person name="Lilly W.W."/>
            <person name="Ma L.J."/>
            <person name="Mackey A.J."/>
            <person name="Manning G."/>
            <person name="Martin F."/>
            <person name="Muraguchi H."/>
            <person name="Natvig D.O."/>
            <person name="Palmerini H."/>
            <person name="Ramesh M.A."/>
            <person name="Rehmeyer C.J."/>
            <person name="Roe B.A."/>
            <person name="Shenoy N."/>
            <person name="Stanke M."/>
            <person name="Ter-Hovhannisyan V."/>
            <person name="Tunlid A."/>
            <person name="Velagapudi R."/>
            <person name="Vision T.J."/>
            <person name="Zeng Q."/>
            <person name="Zolan M.E."/>
            <person name="Pukkila P.J."/>
        </authorList>
    </citation>
    <scope>NUCLEOTIDE SEQUENCE [LARGE SCALE GENOMIC DNA]</scope>
    <source>
        <strain evidence="11">Okayama-7 / 130 / ATCC MYA-4618 / FGSC 9003</strain>
    </source>
</reference>
<dbReference type="SMART" id="SM00355">
    <property type="entry name" value="ZnF_C2H2"/>
    <property type="match status" value="2"/>
</dbReference>
<dbReference type="FunFam" id="3.30.160.60:FF:000100">
    <property type="entry name" value="Zinc finger 45-like"/>
    <property type="match status" value="1"/>
</dbReference>
<feature type="region of interest" description="Disordered" evidence="8">
    <location>
        <begin position="999"/>
        <end position="1020"/>
    </location>
</feature>
<evidence type="ECO:0000256" key="7">
    <source>
        <dbReference type="PROSITE-ProRule" id="PRU00042"/>
    </source>
</evidence>
<sequence length="1020" mass="110667">MEEPKPPTPTFPPAGVDERKSTRNPFREQIHSRSNSLARLARRDPRLSDDDSHNPPHSPSQRTASPCSDGRDAYEDMGDRYPSIQVQPASGAHILPSTSKVRIDDGTFIASGLDHNSITLNLNVHQASRNPLSDIHQVPAHASTAPFTAGSAPLTHPPTASPRVRPQAGIHEARDAPYSTNSTPQPPIPSTLPPTGMSSASFSPEPICLPAQGKDIYERHLLLLRHGWPLWIPHPSIRLPISYVEKGVSVGDVGIITQYGAFDYLFNILLPADHPDNAGPLPAGFVPLNIQSKDIHEYPEHMPGSYFASSSTMLTAGYSGLTFTSMGSEGAILTLPDGAHHQDIHNLKRFRDYAAAHVVSWYKFVNGTCGREIENGRLHLVTGCDKTSSWGMAAFLGSQVSSEPLSLTFTTQVGATGPTYGWEHTGHAEVKACPAVSTPGQNTLRNQCTFIRSITLSLSDDEWEDAMAAIDVPSDSAPDTSTASESDTGGSHSSSGSRNPLRQLLSKFGFSNSGKSSSTRTQGALTMKPFSDLPLQCPEARVAMTHDSDWAFLSDQALESFDITQILGEIMTFDATLDSGAIYLCASKQQGESSHTQGSCEMATVPNSTDTPDEIEKLFQMLGLGRDEGWQTSPLSLPLPIPAPLSPHSHLRRDQELSPKVDSVIYASPPNFGTDLDVLQTPPFFDSPQLSTSSSPSTIASPLFVSQESFSNLHWEESHYMGFPRQKGTVGDSPKPVRRWDAGIFYDSPSSSPPLPRSFDSHSGLRPTSGSSRFPSRAGSLSSERNYPWSISSGRSSPSLFFTPSESGSSAMSQLLELSPPSSFGSPDMHLRDRYVSRSTSLDKVEERPRRHSFDGLSEAGFSPTSGSQLPKAINATFEGTSRTRQDTRLTTVTGLQGVGVKRRHSFSTLQRSPSATIDISASHGLSHRRVMSQSGMKANPGRRSKEARFSCTLCGLTFTTNHNLKIHMNVHLGVKAHSCVHCGRAFTTQSVLARHMKTCKSNPEKPQRSQLSQTLKTDE</sequence>
<dbReference type="GO" id="GO:0005634">
    <property type="term" value="C:nucleus"/>
    <property type="evidence" value="ECO:0007669"/>
    <property type="project" value="UniProtKB-SubCell"/>
</dbReference>
<dbReference type="RefSeq" id="XP_001836152.2">
    <property type="nucleotide sequence ID" value="XM_001836100.2"/>
</dbReference>
<protein>
    <recommendedName>
        <fullName evidence="9">C2H2-type domain-containing protein</fullName>
    </recommendedName>
</protein>
<dbReference type="PANTHER" id="PTHR16515:SF49">
    <property type="entry name" value="GASTRULA ZINC FINGER PROTEIN XLCGF49.1-LIKE-RELATED"/>
    <property type="match status" value="1"/>
</dbReference>
<feature type="region of interest" description="Disordered" evidence="8">
    <location>
        <begin position="839"/>
        <end position="871"/>
    </location>
</feature>
<accession>A8NT41</accession>
<dbReference type="InParanoid" id="A8NT41"/>
<feature type="region of interest" description="Disordered" evidence="8">
    <location>
        <begin position="748"/>
        <end position="789"/>
    </location>
</feature>
<evidence type="ECO:0000259" key="9">
    <source>
        <dbReference type="PROSITE" id="PS50157"/>
    </source>
</evidence>
<evidence type="ECO:0000256" key="3">
    <source>
        <dbReference type="ARBA" id="ARBA00022737"/>
    </source>
</evidence>
<organism evidence="10 11">
    <name type="scientific">Coprinopsis cinerea (strain Okayama-7 / 130 / ATCC MYA-4618 / FGSC 9003)</name>
    <name type="common">Inky cap fungus</name>
    <name type="synonym">Hormographiella aspergillata</name>
    <dbReference type="NCBI Taxonomy" id="240176"/>
    <lineage>
        <taxon>Eukaryota</taxon>
        <taxon>Fungi</taxon>
        <taxon>Dikarya</taxon>
        <taxon>Basidiomycota</taxon>
        <taxon>Agaricomycotina</taxon>
        <taxon>Agaricomycetes</taxon>
        <taxon>Agaricomycetidae</taxon>
        <taxon>Agaricales</taxon>
        <taxon>Agaricineae</taxon>
        <taxon>Psathyrellaceae</taxon>
        <taxon>Coprinopsis</taxon>
    </lineage>
</organism>
<evidence type="ECO:0000256" key="4">
    <source>
        <dbReference type="ARBA" id="ARBA00022771"/>
    </source>
</evidence>
<keyword evidence="6" id="KW-0539">Nucleus</keyword>
<keyword evidence="2" id="KW-0479">Metal-binding</keyword>
<feature type="compositionally biased region" description="Polar residues" evidence="8">
    <location>
        <begin position="766"/>
        <end position="785"/>
    </location>
</feature>
<keyword evidence="5" id="KW-0862">Zinc</keyword>
<feature type="region of interest" description="Disordered" evidence="8">
    <location>
        <begin position="145"/>
        <end position="165"/>
    </location>
</feature>
<feature type="region of interest" description="Disordered" evidence="8">
    <location>
        <begin position="1"/>
        <end position="78"/>
    </location>
</feature>
<feature type="compositionally biased region" description="Low complexity" evidence="8">
    <location>
        <begin position="484"/>
        <end position="497"/>
    </location>
</feature>
<name>A8NT41_COPC7</name>
<dbReference type="GO" id="GO:0008270">
    <property type="term" value="F:zinc ion binding"/>
    <property type="evidence" value="ECO:0007669"/>
    <property type="project" value="UniProtKB-KW"/>
</dbReference>
<evidence type="ECO:0000256" key="1">
    <source>
        <dbReference type="ARBA" id="ARBA00004123"/>
    </source>
</evidence>
<evidence type="ECO:0000313" key="10">
    <source>
        <dbReference type="EMBL" id="EAU85661.2"/>
    </source>
</evidence>
<keyword evidence="4 7" id="KW-0863">Zinc-finger</keyword>
<feature type="region of interest" description="Disordered" evidence="8">
    <location>
        <begin position="508"/>
        <end position="527"/>
    </location>
</feature>
<feature type="compositionally biased region" description="Low complexity" evidence="8">
    <location>
        <begin position="508"/>
        <end position="518"/>
    </location>
</feature>
<proteinExistence type="predicted"/>
<dbReference type="VEuPathDB" id="FungiDB:CC1G_10933"/>
<dbReference type="PROSITE" id="PS50157">
    <property type="entry name" value="ZINC_FINGER_C2H2_2"/>
    <property type="match status" value="2"/>
</dbReference>
<evidence type="ECO:0000256" key="2">
    <source>
        <dbReference type="ARBA" id="ARBA00022723"/>
    </source>
</evidence>
<dbReference type="FunFam" id="3.30.160.60:FF:000446">
    <property type="entry name" value="Zinc finger protein"/>
    <property type="match status" value="1"/>
</dbReference>
<evidence type="ECO:0000256" key="6">
    <source>
        <dbReference type="ARBA" id="ARBA00023242"/>
    </source>
</evidence>
<dbReference type="HOGENOM" id="CLU_312401_0_0_1"/>
<dbReference type="AlphaFoldDB" id="A8NT41"/>
<dbReference type="GeneID" id="6012692"/>
<comment type="caution">
    <text evidence="10">The sequence shown here is derived from an EMBL/GenBank/DDBJ whole genome shotgun (WGS) entry which is preliminary data.</text>
</comment>
<keyword evidence="11" id="KW-1185">Reference proteome</keyword>
<feature type="compositionally biased region" description="Polar residues" evidence="8">
    <location>
        <begin position="1009"/>
        <end position="1020"/>
    </location>
</feature>
<gene>
    <name evidence="10" type="ORF">CC1G_10933</name>
</gene>
<evidence type="ECO:0000313" key="11">
    <source>
        <dbReference type="Proteomes" id="UP000001861"/>
    </source>
</evidence>
<feature type="compositionally biased region" description="Pro residues" evidence="8">
    <location>
        <begin position="1"/>
        <end position="12"/>
    </location>
</feature>
<keyword evidence="3" id="KW-0677">Repeat</keyword>
<dbReference type="InterPro" id="IPR050331">
    <property type="entry name" value="Zinc_finger"/>
</dbReference>
<dbReference type="GO" id="GO:0010468">
    <property type="term" value="P:regulation of gene expression"/>
    <property type="evidence" value="ECO:0007669"/>
    <property type="project" value="TreeGrafter"/>
</dbReference>
<dbReference type="Pfam" id="PF00096">
    <property type="entry name" value="zf-C2H2"/>
    <property type="match status" value="2"/>
</dbReference>
<dbReference type="InterPro" id="IPR013087">
    <property type="entry name" value="Znf_C2H2_type"/>
</dbReference>
<dbReference type="SUPFAM" id="SSF57667">
    <property type="entry name" value="beta-beta-alpha zinc fingers"/>
    <property type="match status" value="1"/>
</dbReference>
<dbReference type="eggNOG" id="ENOG502T1H2">
    <property type="taxonomic scope" value="Eukaryota"/>
</dbReference>
<feature type="compositionally biased region" description="Basic and acidic residues" evidence="8">
    <location>
        <begin position="41"/>
        <end position="54"/>
    </location>
</feature>
<feature type="domain" description="C2H2-type" evidence="9">
    <location>
        <begin position="950"/>
        <end position="977"/>
    </location>
</feature>
<dbReference type="InterPro" id="IPR036236">
    <property type="entry name" value="Znf_C2H2_sf"/>
</dbReference>
<feature type="compositionally biased region" description="Basic and acidic residues" evidence="8">
    <location>
        <begin position="839"/>
        <end position="854"/>
    </location>
</feature>
<dbReference type="EMBL" id="AACS02000004">
    <property type="protein sequence ID" value="EAU85661.2"/>
    <property type="molecule type" value="Genomic_DNA"/>
</dbReference>
<evidence type="ECO:0000256" key="5">
    <source>
        <dbReference type="ARBA" id="ARBA00022833"/>
    </source>
</evidence>
<dbReference type="PANTHER" id="PTHR16515">
    <property type="entry name" value="PR DOMAIN ZINC FINGER PROTEIN"/>
    <property type="match status" value="1"/>
</dbReference>
<dbReference type="OrthoDB" id="2662290at2759"/>
<evidence type="ECO:0000256" key="8">
    <source>
        <dbReference type="SAM" id="MobiDB-lite"/>
    </source>
</evidence>
<comment type="subcellular location">
    <subcellularLocation>
        <location evidence="1">Nucleus</location>
    </subcellularLocation>
</comment>
<dbReference type="PROSITE" id="PS00028">
    <property type="entry name" value="ZINC_FINGER_C2H2_1"/>
    <property type="match status" value="1"/>
</dbReference>
<feature type="region of interest" description="Disordered" evidence="8">
    <location>
        <begin position="471"/>
        <end position="499"/>
    </location>
</feature>
<dbReference type="Gene3D" id="3.30.160.60">
    <property type="entry name" value="Classic Zinc Finger"/>
    <property type="match status" value="2"/>
</dbReference>
<feature type="compositionally biased region" description="Basic and acidic residues" evidence="8">
    <location>
        <begin position="69"/>
        <end position="78"/>
    </location>
</feature>
<feature type="compositionally biased region" description="Basic and acidic residues" evidence="8">
    <location>
        <begin position="16"/>
        <end position="31"/>
    </location>
</feature>